<comment type="caution">
    <text evidence="2">The sequence shown here is derived from an EMBL/GenBank/DDBJ whole genome shotgun (WGS) entry which is preliminary data.</text>
</comment>
<sequence>MSMWDDFRVFDLRREDRAYEKPQKNWGEVDAQYSFFLFSGKKLPCEIHDLLTLMYKEQAVSGNREFAKPHARFRDKKEIKSEQITNKNKKLLASSINDKGQALTYLTTHYHEMDKKSRPIEMLTLAFCLPDNWQGEEKIRAKVKQYELFPQALNELRRRFTILKKKIISDRLYEVACGYSRLILINDKFEPYYLVNFFFRKNKDNIVDGNIPLDIYDKWIDSGEKKNRQHERVYYCLFENASRPEIENNDRLFVLSSQAFLESCRAVPDDITLILTKNTNGFSEGNNRKGYLRFIRLQSQIYNAIPGVRSLSSSTEFTYLNAEKREKRKLKKNAKKSRLQNQRNKLKNIIPPGEISAKENENSSLESGGVLFDEIMPSNMEEHLRHLKKHSF</sequence>
<dbReference type="OrthoDB" id="6638175at2"/>
<accession>A0A506VDR9</accession>
<proteinExistence type="predicted"/>
<evidence type="ECO:0000256" key="1">
    <source>
        <dbReference type="SAM" id="MobiDB-lite"/>
    </source>
</evidence>
<dbReference type="AlphaFoldDB" id="A0A506VDR9"/>
<dbReference type="Proteomes" id="UP000319523">
    <property type="component" value="Unassembled WGS sequence"/>
</dbReference>
<gene>
    <name evidence="2" type="ORF">FKM52_03720</name>
</gene>
<organism evidence="2 3">
    <name type="scientific">Mixta tenebrionis</name>
    <dbReference type="NCBI Taxonomy" id="2562439"/>
    <lineage>
        <taxon>Bacteria</taxon>
        <taxon>Pseudomonadati</taxon>
        <taxon>Pseudomonadota</taxon>
        <taxon>Gammaproteobacteria</taxon>
        <taxon>Enterobacterales</taxon>
        <taxon>Erwiniaceae</taxon>
        <taxon>Mixta</taxon>
    </lineage>
</organism>
<protein>
    <submittedName>
        <fullName evidence="2">Uncharacterized protein</fullName>
    </submittedName>
</protein>
<evidence type="ECO:0000313" key="2">
    <source>
        <dbReference type="EMBL" id="TPW43662.1"/>
    </source>
</evidence>
<dbReference type="EMBL" id="VHQI01000002">
    <property type="protein sequence ID" value="TPW43662.1"/>
    <property type="molecule type" value="Genomic_DNA"/>
</dbReference>
<evidence type="ECO:0000313" key="3">
    <source>
        <dbReference type="Proteomes" id="UP000319523"/>
    </source>
</evidence>
<keyword evidence="3" id="KW-1185">Reference proteome</keyword>
<feature type="region of interest" description="Disordered" evidence="1">
    <location>
        <begin position="328"/>
        <end position="362"/>
    </location>
</feature>
<dbReference type="RefSeq" id="WP_141174856.1">
    <property type="nucleotide sequence ID" value="NZ_JBHUFX010000032.1"/>
</dbReference>
<name>A0A506VDR9_9GAMM</name>
<feature type="compositionally biased region" description="Basic residues" evidence="1">
    <location>
        <begin position="328"/>
        <end position="338"/>
    </location>
</feature>
<reference evidence="2 3" key="1">
    <citation type="submission" date="2019-06" db="EMBL/GenBank/DDBJ databases">
        <authorList>
            <person name="Yang Y."/>
        </authorList>
    </citation>
    <scope>NUCLEOTIDE SEQUENCE [LARGE SCALE GENOMIC DNA]</scope>
    <source>
        <strain evidence="2 3">BIT-26</strain>
    </source>
</reference>